<keyword evidence="3" id="KW-1185">Reference proteome</keyword>
<accession>A0A067A357</accession>
<dbReference type="AlphaFoldDB" id="A0A067A357"/>
<evidence type="ECO:0000256" key="1">
    <source>
        <dbReference type="SAM" id="MobiDB-lite"/>
    </source>
</evidence>
<reference evidence="2 3" key="1">
    <citation type="submission" date="2014-04" db="EMBL/GenBank/DDBJ databases">
        <title>Draft genome sequence of Hydrogenovibrio marinus MH-110, a model organism for aerobic H2 metabolism.</title>
        <authorList>
            <person name="Cha H.J."/>
            <person name="Jo B.H."/>
            <person name="Hwang B.H."/>
        </authorList>
    </citation>
    <scope>NUCLEOTIDE SEQUENCE [LARGE SCALE GENOMIC DNA]</scope>
    <source>
        <strain evidence="2 3">MH-110</strain>
    </source>
</reference>
<dbReference type="RefSeq" id="WP_029907806.1">
    <property type="nucleotide sequence ID" value="NZ_AP020335.1"/>
</dbReference>
<protein>
    <recommendedName>
        <fullName evidence="4">Chemotaxis protein CheW</fullName>
    </recommendedName>
</protein>
<name>A0A067A357_HYDMR</name>
<organism evidence="2 3">
    <name type="scientific">Hydrogenovibrio marinus</name>
    <dbReference type="NCBI Taxonomy" id="28885"/>
    <lineage>
        <taxon>Bacteria</taxon>
        <taxon>Pseudomonadati</taxon>
        <taxon>Pseudomonadota</taxon>
        <taxon>Gammaproteobacteria</taxon>
        <taxon>Thiotrichales</taxon>
        <taxon>Piscirickettsiaceae</taxon>
        <taxon>Hydrogenovibrio</taxon>
    </lineage>
</organism>
<evidence type="ECO:0000313" key="3">
    <source>
        <dbReference type="Proteomes" id="UP000027341"/>
    </source>
</evidence>
<dbReference type="EMBL" id="JMIU01000001">
    <property type="protein sequence ID" value="KDN96780.1"/>
    <property type="molecule type" value="Genomic_DNA"/>
</dbReference>
<dbReference type="STRING" id="28885.EI16_11090"/>
<proteinExistence type="predicted"/>
<feature type="region of interest" description="Disordered" evidence="1">
    <location>
        <begin position="263"/>
        <end position="286"/>
    </location>
</feature>
<comment type="caution">
    <text evidence="2">The sequence shown here is derived from an EMBL/GenBank/DDBJ whole genome shotgun (WGS) entry which is preliminary data.</text>
</comment>
<sequence length="669" mass="77168">MTTQAEDHKQFTQFLPEVKRYLNELEHQDLWWTTVAMVGKINNENIDPQLLISIVETQKEFQNLRDTMIQELIGRYLNQANSEIMLKAQATIDILIRNLFERTADVGFLATDDDLVEFMAKSNVSEEDKEFIHQRIIEYVAKYTVYDDVLLISPEGEIKAKLDTSNPATFTRDPLIHEAMTTKEEYVEIYRKSDMFPNKSDSHIYAKKIEANVKGEIKVVGVLCLSFNFQDEMTRIYKTLSQGQQGYEIMLLDDQGKVISCNSSDKSKRNTKQIEPHNFTRPERSGDKLQYATKTHGYQGYYGLPWLGFVQVQNQVAFADKTDDQDIDVTIPPDSPLYLRDLEETNLKVSTLLLIVILNGKILSLKRDVKAFLPVLDSFQNISIDIQEIFNSFIHHIHHVLVRTIQGKAAFSATLGVEVMDRNLYERANDCRWWALNSTFRQVLTRYNQTQEITETETRKLTDVLGYINKLYTVYTNIMLYDQRGRILAVSNPVEGHLIDTIIPRPNDTSQCLSIEDTQAYVVSEFHKTNLYGDEFTYIYHAAVKDWENPRRNVGGIALVFDSKPQFEAMLKETEPKYLNQQINKTTFSFFVDRRGMIIATTHKEHGIGEILDLPTEILQANNGQNDTIYWLWDGVPYLVGFKVSEGYREYKNGDGYENDVIALVMTGI</sequence>
<dbReference type="Proteomes" id="UP000027341">
    <property type="component" value="Unassembled WGS sequence"/>
</dbReference>
<evidence type="ECO:0008006" key="4">
    <source>
        <dbReference type="Google" id="ProtNLM"/>
    </source>
</evidence>
<gene>
    <name evidence="2" type="ORF">EI16_11090</name>
</gene>
<feature type="compositionally biased region" description="Basic and acidic residues" evidence="1">
    <location>
        <begin position="265"/>
        <end position="286"/>
    </location>
</feature>
<evidence type="ECO:0000313" key="2">
    <source>
        <dbReference type="EMBL" id="KDN96780.1"/>
    </source>
</evidence>